<accession>A0A0G1EBI6</accession>
<sequence>MTVKAVNELREALRYAEGKCDVVLASGLPYDSSIDNLADFLAHLFEQGGNDLPLREWFRALEEQTFRKLIENGAKGADLDRYLGMKKSARQQYLYRRFGIAVTKLGNR</sequence>
<name>A0A0G1EBI6_9BACT</name>
<proteinExistence type="predicted"/>
<protein>
    <submittedName>
        <fullName evidence="1">Uncharacterized protein</fullName>
    </submittedName>
</protein>
<dbReference type="EMBL" id="LCEK01000016">
    <property type="protein sequence ID" value="KKS71963.1"/>
    <property type="molecule type" value="Genomic_DNA"/>
</dbReference>
<comment type="caution">
    <text evidence="1">The sequence shown here is derived from an EMBL/GenBank/DDBJ whole genome shotgun (WGS) entry which is preliminary data.</text>
</comment>
<dbReference type="Proteomes" id="UP000033867">
    <property type="component" value="Unassembled WGS sequence"/>
</dbReference>
<reference evidence="1 2" key="1">
    <citation type="journal article" date="2015" name="Nature">
        <title>rRNA introns, odd ribosomes, and small enigmatic genomes across a large radiation of phyla.</title>
        <authorList>
            <person name="Brown C.T."/>
            <person name="Hug L.A."/>
            <person name="Thomas B.C."/>
            <person name="Sharon I."/>
            <person name="Castelle C.J."/>
            <person name="Singh A."/>
            <person name="Wilkins M.J."/>
            <person name="Williams K.H."/>
            <person name="Banfield J.F."/>
        </authorList>
    </citation>
    <scope>NUCLEOTIDE SEQUENCE [LARGE SCALE GENOMIC DNA]</scope>
</reference>
<evidence type="ECO:0000313" key="2">
    <source>
        <dbReference type="Proteomes" id="UP000033867"/>
    </source>
</evidence>
<dbReference type="AlphaFoldDB" id="A0A0G1EBI6"/>
<evidence type="ECO:0000313" key="1">
    <source>
        <dbReference type="EMBL" id="KKS71963.1"/>
    </source>
</evidence>
<organism evidence="1 2">
    <name type="scientific">Candidatus Magasanikbacteria bacterium GW2011_GWE2_42_7</name>
    <dbReference type="NCBI Taxonomy" id="1619052"/>
    <lineage>
        <taxon>Bacteria</taxon>
        <taxon>Candidatus Magasanikiibacteriota</taxon>
    </lineage>
</organism>
<gene>
    <name evidence="1" type="ORF">UV42_C0016G0012</name>
</gene>